<evidence type="ECO:0000256" key="14">
    <source>
        <dbReference type="SAM" id="Phobius"/>
    </source>
</evidence>
<name>A0A9J6FJZ9_HAELO</name>
<sequence>MAVTAVSWELYEMFEAFLRAPVYHLALEGLLFVWVLWLLLRKSTPADARKSKLTEKEKEELIAEWKPEPLVSATPPSDYVANPRIISSKVGKRVVVDGRSCLNLASHNYLGMAELEGAENAAIGGLRRYGVGSCGPRGFFGTVDIHLELESRLAEFMAVEEACLYSYGFSTISSAIPAYAKQGDIIFADEDVNYAIQMGLLASRSKVYYFRHNDVEDLERLLLEQQDRDIADPKKARVTRRFLIVEGIYASRGDICPLPELVKLRRKFQMRLFIDETCSFAVLGRTGRGVREHFDVPSNEIDLMCATLEHAVGSYGGFCCGTSFVVDHQRLSGLGYCFSASLPPLQASVSLQAIDHLSSHPELLTQLRQNCIEIHEKLQGIPQLRVGGEAVSPVKHLYVAGDRSKEDCSKLLDEVVQQAWEAGLALTRARYLDDREHTPKEASIRIAVSAALTDEDIKHACSIIQRVAESVVGGA</sequence>
<evidence type="ECO:0000259" key="15">
    <source>
        <dbReference type="Pfam" id="PF00155"/>
    </source>
</evidence>
<evidence type="ECO:0000256" key="12">
    <source>
        <dbReference type="ARBA" id="ARBA00041765"/>
    </source>
</evidence>
<comment type="cofactor">
    <cofactor evidence="1">
        <name>pyridoxal 5'-phosphate</name>
        <dbReference type="ChEBI" id="CHEBI:597326"/>
    </cofactor>
</comment>
<evidence type="ECO:0000256" key="2">
    <source>
        <dbReference type="ARBA" id="ARBA00004760"/>
    </source>
</evidence>
<evidence type="ECO:0000256" key="4">
    <source>
        <dbReference type="ARBA" id="ARBA00008392"/>
    </source>
</evidence>
<dbReference type="EC" id="2.3.1.50" evidence="5"/>
<keyword evidence="14" id="KW-1133">Transmembrane helix</keyword>
<proteinExistence type="inferred from homology"/>
<keyword evidence="14" id="KW-0812">Transmembrane</keyword>
<dbReference type="InterPro" id="IPR015424">
    <property type="entry name" value="PyrdxlP-dep_Trfase"/>
</dbReference>
<dbReference type="PANTHER" id="PTHR13693">
    <property type="entry name" value="CLASS II AMINOTRANSFERASE/8-AMINO-7-OXONONANOATE SYNTHASE"/>
    <property type="match status" value="1"/>
</dbReference>
<dbReference type="InterPro" id="IPR015422">
    <property type="entry name" value="PyrdxlP-dep_Trfase_small"/>
</dbReference>
<accession>A0A9J6FJZ9</accession>
<evidence type="ECO:0000313" key="17">
    <source>
        <dbReference type="Proteomes" id="UP000821853"/>
    </source>
</evidence>
<dbReference type="GO" id="GO:0016020">
    <property type="term" value="C:membrane"/>
    <property type="evidence" value="ECO:0007669"/>
    <property type="project" value="GOC"/>
</dbReference>
<dbReference type="FunFam" id="3.40.640.10:FF:000049">
    <property type="entry name" value="serine palmitoyltransferase 1 isoform X1"/>
    <property type="match status" value="1"/>
</dbReference>
<evidence type="ECO:0000256" key="10">
    <source>
        <dbReference type="ARBA" id="ARBA00023315"/>
    </source>
</evidence>
<evidence type="ECO:0000256" key="1">
    <source>
        <dbReference type="ARBA" id="ARBA00001933"/>
    </source>
</evidence>
<dbReference type="AlphaFoldDB" id="A0A9J6FJZ9"/>
<dbReference type="InterPro" id="IPR050087">
    <property type="entry name" value="AON_synthase_class-II"/>
</dbReference>
<dbReference type="OMA" id="LTKYGCG"/>
<comment type="pathway">
    <text evidence="2">Lipid metabolism; sphingolipid metabolism.</text>
</comment>
<dbReference type="OrthoDB" id="3168162at2759"/>
<evidence type="ECO:0000256" key="11">
    <source>
        <dbReference type="ARBA" id="ARBA00041066"/>
    </source>
</evidence>
<feature type="domain" description="Aminotransferase class I/classII large" evidence="15">
    <location>
        <begin position="101"/>
        <end position="464"/>
    </location>
</feature>
<keyword evidence="6" id="KW-0808">Transferase</keyword>
<evidence type="ECO:0000256" key="5">
    <source>
        <dbReference type="ARBA" id="ARBA00013220"/>
    </source>
</evidence>
<dbReference type="GO" id="GO:0004758">
    <property type="term" value="F:serine C-palmitoyltransferase activity"/>
    <property type="evidence" value="ECO:0007669"/>
    <property type="project" value="UniProtKB-EC"/>
</dbReference>
<dbReference type="InterPro" id="IPR004839">
    <property type="entry name" value="Aminotransferase_I/II_large"/>
</dbReference>
<gene>
    <name evidence="16" type="ORF">HPB48_021751</name>
</gene>
<dbReference type="PANTHER" id="PTHR13693:SF2">
    <property type="entry name" value="SERINE PALMITOYLTRANSFERASE 1"/>
    <property type="match status" value="1"/>
</dbReference>
<evidence type="ECO:0000256" key="7">
    <source>
        <dbReference type="ARBA" id="ARBA00022898"/>
    </source>
</evidence>
<evidence type="ECO:0000256" key="3">
    <source>
        <dbReference type="ARBA" id="ARBA00004991"/>
    </source>
</evidence>
<dbReference type="GO" id="GO:0005783">
    <property type="term" value="C:endoplasmic reticulum"/>
    <property type="evidence" value="ECO:0007669"/>
    <property type="project" value="TreeGrafter"/>
</dbReference>
<comment type="caution">
    <text evidence="16">The sequence shown here is derived from an EMBL/GenBank/DDBJ whole genome shotgun (WGS) entry which is preliminary data.</text>
</comment>
<comment type="similarity">
    <text evidence="4">Belongs to the class-II pyridoxal-phosphate-dependent aminotransferase family.</text>
</comment>
<reference evidence="16 17" key="1">
    <citation type="journal article" date="2020" name="Cell">
        <title>Large-Scale Comparative Analyses of Tick Genomes Elucidate Their Genetic Diversity and Vector Capacities.</title>
        <authorList>
            <consortium name="Tick Genome and Microbiome Consortium (TIGMIC)"/>
            <person name="Jia N."/>
            <person name="Wang J."/>
            <person name="Shi W."/>
            <person name="Du L."/>
            <person name="Sun Y."/>
            <person name="Zhan W."/>
            <person name="Jiang J.F."/>
            <person name="Wang Q."/>
            <person name="Zhang B."/>
            <person name="Ji P."/>
            <person name="Bell-Sakyi L."/>
            <person name="Cui X.M."/>
            <person name="Yuan T.T."/>
            <person name="Jiang B.G."/>
            <person name="Yang W.F."/>
            <person name="Lam T.T."/>
            <person name="Chang Q.C."/>
            <person name="Ding S.J."/>
            <person name="Wang X.J."/>
            <person name="Zhu J.G."/>
            <person name="Ruan X.D."/>
            <person name="Zhao L."/>
            <person name="Wei J.T."/>
            <person name="Ye R.Z."/>
            <person name="Que T.C."/>
            <person name="Du C.H."/>
            <person name="Zhou Y.H."/>
            <person name="Cheng J.X."/>
            <person name="Dai P.F."/>
            <person name="Guo W.B."/>
            <person name="Han X.H."/>
            <person name="Huang E.J."/>
            <person name="Li L.F."/>
            <person name="Wei W."/>
            <person name="Gao Y.C."/>
            <person name="Liu J.Z."/>
            <person name="Shao H.Z."/>
            <person name="Wang X."/>
            <person name="Wang C.C."/>
            <person name="Yang T.C."/>
            <person name="Huo Q.B."/>
            <person name="Li W."/>
            <person name="Chen H.Y."/>
            <person name="Chen S.E."/>
            <person name="Zhou L.G."/>
            <person name="Ni X.B."/>
            <person name="Tian J.H."/>
            <person name="Sheng Y."/>
            <person name="Liu T."/>
            <person name="Pan Y.S."/>
            <person name="Xia L.Y."/>
            <person name="Li J."/>
            <person name="Zhao F."/>
            <person name="Cao W.C."/>
        </authorList>
    </citation>
    <scope>NUCLEOTIDE SEQUENCE [LARGE SCALE GENOMIC DNA]</scope>
    <source>
        <strain evidence="16">HaeL-2018</strain>
    </source>
</reference>
<dbReference type="EMBL" id="JABSTR010000004">
    <property type="protein sequence ID" value="KAH9366574.1"/>
    <property type="molecule type" value="Genomic_DNA"/>
</dbReference>
<keyword evidence="8" id="KW-0746">Sphingolipid metabolism</keyword>
<keyword evidence="17" id="KW-1185">Reference proteome</keyword>
<dbReference type="GO" id="GO:0046512">
    <property type="term" value="P:sphingosine biosynthetic process"/>
    <property type="evidence" value="ECO:0007669"/>
    <property type="project" value="TreeGrafter"/>
</dbReference>
<dbReference type="InterPro" id="IPR015421">
    <property type="entry name" value="PyrdxlP-dep_Trfase_major"/>
</dbReference>
<keyword evidence="10" id="KW-0012">Acyltransferase</keyword>
<dbReference type="GO" id="GO:0030170">
    <property type="term" value="F:pyridoxal phosphate binding"/>
    <property type="evidence" value="ECO:0007669"/>
    <property type="project" value="InterPro"/>
</dbReference>
<dbReference type="Proteomes" id="UP000821853">
    <property type="component" value="Chromosome 2"/>
</dbReference>
<evidence type="ECO:0000256" key="9">
    <source>
        <dbReference type="ARBA" id="ARBA00023098"/>
    </source>
</evidence>
<feature type="transmembrane region" description="Helical" evidence="14">
    <location>
        <begin position="20"/>
        <end position="40"/>
    </location>
</feature>
<dbReference type="VEuPathDB" id="VectorBase:HLOH_062836"/>
<evidence type="ECO:0000256" key="6">
    <source>
        <dbReference type="ARBA" id="ARBA00022679"/>
    </source>
</evidence>
<dbReference type="GO" id="GO:0046513">
    <property type="term" value="P:ceramide biosynthetic process"/>
    <property type="evidence" value="ECO:0007669"/>
    <property type="project" value="TreeGrafter"/>
</dbReference>
<dbReference type="SUPFAM" id="SSF53383">
    <property type="entry name" value="PLP-dependent transferases"/>
    <property type="match status" value="1"/>
</dbReference>
<dbReference type="Pfam" id="PF00155">
    <property type="entry name" value="Aminotran_1_2"/>
    <property type="match status" value="1"/>
</dbReference>
<evidence type="ECO:0000313" key="16">
    <source>
        <dbReference type="EMBL" id="KAH9366574.1"/>
    </source>
</evidence>
<comment type="pathway">
    <text evidence="3">Sphingolipid metabolism.</text>
</comment>
<dbReference type="Gene3D" id="3.40.640.10">
    <property type="entry name" value="Type I PLP-dependent aspartate aminotransferase-like (Major domain)"/>
    <property type="match status" value="1"/>
</dbReference>
<protein>
    <recommendedName>
        <fullName evidence="11">Serine palmitoyltransferase 1</fullName>
        <ecNumber evidence="5">2.3.1.50</ecNumber>
    </recommendedName>
    <alternativeName>
        <fullName evidence="12">Long chain base biosynthesis protein 1</fullName>
    </alternativeName>
    <alternativeName>
        <fullName evidence="13">Serine-palmitoyl-CoA transferase 1</fullName>
    </alternativeName>
</protein>
<organism evidence="16 17">
    <name type="scientific">Haemaphysalis longicornis</name>
    <name type="common">Bush tick</name>
    <dbReference type="NCBI Taxonomy" id="44386"/>
    <lineage>
        <taxon>Eukaryota</taxon>
        <taxon>Metazoa</taxon>
        <taxon>Ecdysozoa</taxon>
        <taxon>Arthropoda</taxon>
        <taxon>Chelicerata</taxon>
        <taxon>Arachnida</taxon>
        <taxon>Acari</taxon>
        <taxon>Parasitiformes</taxon>
        <taxon>Ixodida</taxon>
        <taxon>Ixodoidea</taxon>
        <taxon>Ixodidae</taxon>
        <taxon>Haemaphysalinae</taxon>
        <taxon>Haemaphysalis</taxon>
    </lineage>
</organism>
<evidence type="ECO:0000256" key="8">
    <source>
        <dbReference type="ARBA" id="ARBA00022919"/>
    </source>
</evidence>
<evidence type="ECO:0000256" key="13">
    <source>
        <dbReference type="ARBA" id="ARBA00042649"/>
    </source>
</evidence>
<dbReference type="Gene3D" id="3.90.1150.10">
    <property type="entry name" value="Aspartate Aminotransferase, domain 1"/>
    <property type="match status" value="1"/>
</dbReference>
<keyword evidence="9" id="KW-0443">Lipid metabolism</keyword>
<keyword evidence="14" id="KW-0472">Membrane</keyword>
<keyword evidence="7" id="KW-0663">Pyridoxal phosphate</keyword>